<dbReference type="SMART" id="SM01230">
    <property type="entry name" value="Gln-synt_C"/>
    <property type="match status" value="1"/>
</dbReference>
<reference evidence="11 13" key="1">
    <citation type="submission" date="2016-10" db="EMBL/GenBank/DDBJ databases">
        <authorList>
            <person name="Cai Z."/>
        </authorList>
    </citation>
    <scope>NUCLEOTIDE SEQUENCE [LARGE SCALE GENOMIC DNA]</scope>
    <source>
        <strain evidence="11 13">DSM 25227</strain>
    </source>
</reference>
<keyword evidence="6" id="KW-0535">Nitrogen fixation</keyword>
<keyword evidence="5" id="KW-0067">ATP-binding</keyword>
<dbReference type="PANTHER" id="PTHR43785:SF12">
    <property type="entry name" value="TYPE-1 GLUTAMINE SYNTHETASE 2"/>
    <property type="match status" value="1"/>
</dbReference>
<dbReference type="Proteomes" id="UP000245839">
    <property type="component" value="Unassembled WGS sequence"/>
</dbReference>
<dbReference type="Gene3D" id="3.30.590.10">
    <property type="entry name" value="Glutamine synthetase/guanido kinase, catalytic domain"/>
    <property type="match status" value="1"/>
</dbReference>
<keyword evidence="4" id="KW-0547">Nucleotide-binding</keyword>
<evidence type="ECO:0000313" key="13">
    <source>
        <dbReference type="Proteomes" id="UP000251571"/>
    </source>
</evidence>
<dbReference type="PROSITE" id="PS51987">
    <property type="entry name" value="GS_CATALYTIC"/>
    <property type="match status" value="1"/>
</dbReference>
<comment type="similarity">
    <text evidence="7 8">Belongs to the glutamine synthetase family.</text>
</comment>
<evidence type="ECO:0000313" key="10">
    <source>
        <dbReference type="EMBL" id="PWJ10059.1"/>
    </source>
</evidence>
<dbReference type="InterPro" id="IPR036651">
    <property type="entry name" value="Gln_synt_N_sf"/>
</dbReference>
<dbReference type="GO" id="GO:0006542">
    <property type="term" value="P:glutamine biosynthetic process"/>
    <property type="evidence" value="ECO:0007669"/>
    <property type="project" value="InterPro"/>
</dbReference>
<dbReference type="EMBL" id="QGDJ01000026">
    <property type="protein sequence ID" value="PWJ10059.1"/>
    <property type="molecule type" value="Genomic_DNA"/>
</dbReference>
<dbReference type="InterPro" id="IPR014746">
    <property type="entry name" value="Gln_synth/guanido_kin_cat_dom"/>
</dbReference>
<name>A0A2Y9B5V5_9RHOB</name>
<evidence type="ECO:0000256" key="5">
    <source>
        <dbReference type="ARBA" id="ARBA00022840"/>
    </source>
</evidence>
<keyword evidence="12" id="KW-1185">Reference proteome</keyword>
<dbReference type="Pfam" id="PF00120">
    <property type="entry name" value="Gln-synt_C"/>
    <property type="match status" value="1"/>
</dbReference>
<dbReference type="PANTHER" id="PTHR43785">
    <property type="entry name" value="GAMMA-GLUTAMYLPUTRESCINE SYNTHETASE"/>
    <property type="match status" value="1"/>
</dbReference>
<dbReference type="OrthoDB" id="9789509at2"/>
<sequence>MGADMTLACTSDFSGLVRGKGFRTADLGKRIESGVGWTPTNVQITCFDTISDSPYGALGDLVLKPDPGCHVDADLPGDAGLSFLLGDIRTLDGAAWECCTRSILKRALDGFEKTSGLEIRASFEHEFMLPGGRETRGFTLAGFAARQDFASALLRALDGADIQPDGFFREYGPDQMEITLPPKPALRAADEAVILRELTRAAASAMGDRATFTPLVSPDVVGNGVHIHLSLWRPDGSPAMWSPEGQDGLSDPASAFVAGMLRHMPAAVALTAPSVLSYRRLVPHRWSAAFNNLGRQDREAGVRICPLTARDAATRARQFNVEYRAADAAASPHLALAALVVAGTLGLRDGLSSPPATTEDLSVLSADALTKRGIVRLPTDLEAALDAFARDEAFRSGFPERMPDIYIAHKRGEIAHVSGMSEEECFAAYASTY</sequence>
<dbReference type="InterPro" id="IPR008146">
    <property type="entry name" value="Gln_synth_cat_dom"/>
</dbReference>
<reference evidence="10 12" key="2">
    <citation type="submission" date="2018-03" db="EMBL/GenBank/DDBJ databases">
        <title>Genomic Encyclopedia of Archaeal and Bacterial Type Strains, Phase II (KMG-II): from individual species to whole genera.</title>
        <authorList>
            <person name="Goeker M."/>
        </authorList>
    </citation>
    <scope>NUCLEOTIDE SEQUENCE [LARGE SCALE GENOMIC DNA]</scope>
    <source>
        <strain evidence="10 12">DSM 25227</strain>
    </source>
</reference>
<keyword evidence="3" id="KW-0436">Ligase</keyword>
<comment type="function">
    <text evidence="2">Catalyzes the ATP-dependent biosynthesis of glutamine from glutamate and ammonia.</text>
</comment>
<evidence type="ECO:0000313" key="11">
    <source>
        <dbReference type="EMBL" id="SSA51821.1"/>
    </source>
</evidence>
<organism evidence="11 13">
    <name type="scientific">Jannaschia seohaensis</name>
    <dbReference type="NCBI Taxonomy" id="475081"/>
    <lineage>
        <taxon>Bacteria</taxon>
        <taxon>Pseudomonadati</taxon>
        <taxon>Pseudomonadota</taxon>
        <taxon>Alphaproteobacteria</taxon>
        <taxon>Rhodobacterales</taxon>
        <taxon>Roseobacteraceae</taxon>
        <taxon>Jannaschia</taxon>
    </lineage>
</organism>
<dbReference type="Pfam" id="PF16952">
    <property type="entry name" value="Gln-synt_N_2"/>
    <property type="match status" value="1"/>
</dbReference>
<dbReference type="GO" id="GO:0005524">
    <property type="term" value="F:ATP binding"/>
    <property type="evidence" value="ECO:0007669"/>
    <property type="project" value="UniProtKB-KW"/>
</dbReference>
<dbReference type="SUPFAM" id="SSF55931">
    <property type="entry name" value="Glutamine synthetase/guanido kinase"/>
    <property type="match status" value="1"/>
</dbReference>
<evidence type="ECO:0000256" key="4">
    <source>
        <dbReference type="ARBA" id="ARBA00022741"/>
    </source>
</evidence>
<feature type="domain" description="GS catalytic" evidence="9">
    <location>
        <begin position="100"/>
        <end position="433"/>
    </location>
</feature>
<evidence type="ECO:0000313" key="12">
    <source>
        <dbReference type="Proteomes" id="UP000245839"/>
    </source>
</evidence>
<evidence type="ECO:0000256" key="2">
    <source>
        <dbReference type="ARBA" id="ARBA00003117"/>
    </source>
</evidence>
<dbReference type="GO" id="GO:0004356">
    <property type="term" value="F:glutamine synthetase activity"/>
    <property type="evidence" value="ECO:0007669"/>
    <property type="project" value="InterPro"/>
</dbReference>
<evidence type="ECO:0000256" key="1">
    <source>
        <dbReference type="ARBA" id="ARBA00001946"/>
    </source>
</evidence>
<evidence type="ECO:0000256" key="6">
    <source>
        <dbReference type="ARBA" id="ARBA00023231"/>
    </source>
</evidence>
<dbReference type="InterPro" id="IPR008147">
    <property type="entry name" value="Gln_synt_N"/>
</dbReference>
<dbReference type="EMBL" id="UETC01000026">
    <property type="protein sequence ID" value="SSA51821.1"/>
    <property type="molecule type" value="Genomic_DNA"/>
</dbReference>
<gene>
    <name evidence="10" type="ORF">BCF38_12622</name>
    <name evidence="11" type="ORF">SAMN05421539_12622</name>
</gene>
<evidence type="ECO:0000259" key="9">
    <source>
        <dbReference type="PROSITE" id="PS51987"/>
    </source>
</evidence>
<dbReference type="Proteomes" id="UP000251571">
    <property type="component" value="Unassembled WGS sequence"/>
</dbReference>
<evidence type="ECO:0000256" key="8">
    <source>
        <dbReference type="RuleBase" id="RU000384"/>
    </source>
</evidence>
<proteinExistence type="inferred from homology"/>
<dbReference type="Gene3D" id="3.10.20.70">
    <property type="entry name" value="Glutamine synthetase, N-terminal domain"/>
    <property type="match status" value="1"/>
</dbReference>
<protein>
    <submittedName>
        <fullName evidence="11">Glutamine synthetase</fullName>
    </submittedName>
</protein>
<accession>A0A2Y9B5V5</accession>
<evidence type="ECO:0000256" key="7">
    <source>
        <dbReference type="PROSITE-ProRule" id="PRU01331"/>
    </source>
</evidence>
<comment type="cofactor">
    <cofactor evidence="1">
        <name>Mg(2+)</name>
        <dbReference type="ChEBI" id="CHEBI:18420"/>
    </cofactor>
</comment>
<dbReference type="AlphaFoldDB" id="A0A2Y9B5V5"/>
<evidence type="ECO:0000256" key="3">
    <source>
        <dbReference type="ARBA" id="ARBA00022598"/>
    </source>
</evidence>